<accession>A0AAN9Q6B0</accession>
<gene>
    <name evidence="1" type="ORF">VNO77_27242</name>
</gene>
<sequence>MVTGSYDPPVDSNAFRNAKNQNQLMTSFAKVPFLWFSGFEAQPNVSVYGSRLISQGHQNLQEEYERAVQCFNNRHSGDGHGHIHVWYLSNAVFRVAIVMD</sequence>
<dbReference type="AlphaFoldDB" id="A0AAN9Q6B0"/>
<keyword evidence="2" id="KW-1185">Reference proteome</keyword>
<evidence type="ECO:0000313" key="1">
    <source>
        <dbReference type="EMBL" id="KAK7323751.1"/>
    </source>
</evidence>
<reference evidence="1 2" key="1">
    <citation type="submission" date="2024-01" db="EMBL/GenBank/DDBJ databases">
        <title>The genomes of 5 underutilized Papilionoideae crops provide insights into root nodulation and disease resistanc.</title>
        <authorList>
            <person name="Jiang F."/>
        </authorList>
    </citation>
    <scope>NUCLEOTIDE SEQUENCE [LARGE SCALE GENOMIC DNA]</scope>
    <source>
        <strain evidence="1">LVBAO_FW01</strain>
        <tissue evidence="1">Leaves</tissue>
    </source>
</reference>
<proteinExistence type="predicted"/>
<dbReference type="EMBL" id="JAYMYQ010000006">
    <property type="protein sequence ID" value="KAK7323751.1"/>
    <property type="molecule type" value="Genomic_DNA"/>
</dbReference>
<name>A0AAN9Q6B0_CANGL</name>
<protein>
    <submittedName>
        <fullName evidence="1">Uncharacterized protein</fullName>
    </submittedName>
</protein>
<organism evidence="1 2">
    <name type="scientific">Canavalia gladiata</name>
    <name type="common">Sword bean</name>
    <name type="synonym">Dolichos gladiatus</name>
    <dbReference type="NCBI Taxonomy" id="3824"/>
    <lineage>
        <taxon>Eukaryota</taxon>
        <taxon>Viridiplantae</taxon>
        <taxon>Streptophyta</taxon>
        <taxon>Embryophyta</taxon>
        <taxon>Tracheophyta</taxon>
        <taxon>Spermatophyta</taxon>
        <taxon>Magnoliopsida</taxon>
        <taxon>eudicotyledons</taxon>
        <taxon>Gunneridae</taxon>
        <taxon>Pentapetalae</taxon>
        <taxon>rosids</taxon>
        <taxon>fabids</taxon>
        <taxon>Fabales</taxon>
        <taxon>Fabaceae</taxon>
        <taxon>Papilionoideae</taxon>
        <taxon>50 kb inversion clade</taxon>
        <taxon>NPAAA clade</taxon>
        <taxon>indigoferoid/millettioid clade</taxon>
        <taxon>Phaseoleae</taxon>
        <taxon>Canavalia</taxon>
    </lineage>
</organism>
<evidence type="ECO:0000313" key="2">
    <source>
        <dbReference type="Proteomes" id="UP001367508"/>
    </source>
</evidence>
<comment type="caution">
    <text evidence="1">The sequence shown here is derived from an EMBL/GenBank/DDBJ whole genome shotgun (WGS) entry which is preliminary data.</text>
</comment>
<dbReference type="Proteomes" id="UP001367508">
    <property type="component" value="Unassembled WGS sequence"/>
</dbReference>